<gene>
    <name evidence="1" type="ORF">GCM10023231_02440</name>
</gene>
<comment type="caution">
    <text evidence="1">The sequence shown here is derived from an EMBL/GenBank/DDBJ whole genome shotgun (WGS) entry which is preliminary data.</text>
</comment>
<keyword evidence="2" id="KW-1185">Reference proteome</keyword>
<accession>A0ABP9AFT2</accession>
<dbReference type="InterPro" id="IPR036514">
    <property type="entry name" value="SGNH_hydro_sf"/>
</dbReference>
<evidence type="ECO:0000313" key="1">
    <source>
        <dbReference type="EMBL" id="GAA4779237.1"/>
    </source>
</evidence>
<dbReference type="Gene3D" id="2.60.120.1360">
    <property type="match status" value="1"/>
</dbReference>
<dbReference type="EMBL" id="BAABIQ010000002">
    <property type="protein sequence ID" value="GAA4779237.1"/>
    <property type="molecule type" value="Genomic_DNA"/>
</dbReference>
<dbReference type="SUPFAM" id="SSF52266">
    <property type="entry name" value="SGNH hydrolase"/>
    <property type="match status" value="1"/>
</dbReference>
<dbReference type="Gene3D" id="3.40.50.1110">
    <property type="entry name" value="SGNH hydrolase"/>
    <property type="match status" value="1"/>
</dbReference>
<dbReference type="RefSeq" id="WP_345229861.1">
    <property type="nucleotide sequence ID" value="NZ_BAABIQ010000002.1"/>
</dbReference>
<sequence length="481" mass="53465">MNANKRVFFFVLLSLILYLLASYLTLAYKKSWSPFDRVNLLSEIVPNQTAGNSGHGAHKPIELPPDIDPADTLLANSLAADTDTVSKVTVIDTTPTVKPKKVVPLVPLAENLKSKDILFFAADSTQAALARFAEKLAALKAGEKRKVRIAYLGDSMIEGDLLSQTLRSLMQEMYGGKGVGFIPITSQVAQFRRTATSTFSSGWKDINFKNTKQKNLFLSGHVFYSSGEDWVKIRDNTTRDTTNLGKYIFYGVSNDSSVVLANKQRFPLKGKALFNRERLLNDKSRSITLSTNDKSLPIYGVSFESESGVIIDNFSFRGISGLEFARINPELLKAIDEHNPYDLVIFQFGVNVLYNPDETNFNWYKRAAIPVVDKMKRCFTKADFLIVGTGDRAFRYPEGYQSAVGIEELIKVQAALASQTSSAFYSLYSVMGGKNSMVDWATRSPSLANKDYVHPNALGARILGKHLFEAINKDVHKLEAQ</sequence>
<dbReference type="Proteomes" id="UP001501411">
    <property type="component" value="Unassembled WGS sequence"/>
</dbReference>
<evidence type="ECO:0008006" key="3">
    <source>
        <dbReference type="Google" id="ProtNLM"/>
    </source>
</evidence>
<reference evidence="2" key="1">
    <citation type="journal article" date="2019" name="Int. J. Syst. Evol. Microbiol.">
        <title>The Global Catalogue of Microorganisms (GCM) 10K type strain sequencing project: providing services to taxonomists for standard genome sequencing and annotation.</title>
        <authorList>
            <consortium name="The Broad Institute Genomics Platform"/>
            <consortium name="The Broad Institute Genome Sequencing Center for Infectious Disease"/>
            <person name="Wu L."/>
            <person name="Ma J."/>
        </authorList>
    </citation>
    <scope>NUCLEOTIDE SEQUENCE [LARGE SCALE GENOMIC DNA]</scope>
    <source>
        <strain evidence="2">JCM 18200</strain>
    </source>
</reference>
<evidence type="ECO:0000313" key="2">
    <source>
        <dbReference type="Proteomes" id="UP001501411"/>
    </source>
</evidence>
<name>A0ABP9AFT2_9SPHI</name>
<protein>
    <recommendedName>
        <fullName evidence="3">SGNH hydrolase-type esterase domain-containing protein</fullName>
    </recommendedName>
</protein>
<proteinExistence type="predicted"/>
<organism evidence="1 2">
    <name type="scientific">Olivibacter ginsenosidimutans</name>
    <dbReference type="NCBI Taxonomy" id="1176537"/>
    <lineage>
        <taxon>Bacteria</taxon>
        <taxon>Pseudomonadati</taxon>
        <taxon>Bacteroidota</taxon>
        <taxon>Sphingobacteriia</taxon>
        <taxon>Sphingobacteriales</taxon>
        <taxon>Sphingobacteriaceae</taxon>
        <taxon>Olivibacter</taxon>
    </lineage>
</organism>